<dbReference type="InterPro" id="IPR031680">
    <property type="entry name" value="Hepar_II_III_N"/>
</dbReference>
<dbReference type="PANTHER" id="PTHR39210">
    <property type="entry name" value="HEPARIN-SULFATE LYASE"/>
    <property type="match status" value="1"/>
</dbReference>
<dbReference type="Pfam" id="PF07940">
    <property type="entry name" value="Hepar_II_III_C"/>
    <property type="match status" value="1"/>
</dbReference>
<keyword evidence="2 5" id="KW-0732">Signal</keyword>
<feature type="signal peptide" evidence="5">
    <location>
        <begin position="1"/>
        <end position="23"/>
    </location>
</feature>
<comment type="subcellular location">
    <subcellularLocation>
        <location evidence="1">Periplasm</location>
    </subcellularLocation>
</comment>
<gene>
    <name evidence="8" type="ORF">LQ567_06565</name>
</gene>
<evidence type="ECO:0000259" key="7">
    <source>
        <dbReference type="Pfam" id="PF16889"/>
    </source>
</evidence>
<accession>A0ABS8PMT4</accession>
<dbReference type="Gene3D" id="1.50.10.100">
    <property type="entry name" value="Chondroitin AC/alginate lyase"/>
    <property type="match status" value="1"/>
</dbReference>
<evidence type="ECO:0000256" key="4">
    <source>
        <dbReference type="ARBA" id="ARBA00023239"/>
    </source>
</evidence>
<keyword evidence="4" id="KW-0456">Lyase</keyword>
<feature type="chain" id="PRO_5047134700" evidence="5">
    <location>
        <begin position="24"/>
        <end position="661"/>
    </location>
</feature>
<dbReference type="InterPro" id="IPR054646">
    <property type="entry name" value="HepC"/>
</dbReference>
<protein>
    <submittedName>
        <fullName evidence="8">Heparinase II/III family protein</fullName>
    </submittedName>
</protein>
<keyword evidence="3" id="KW-0574">Periplasm</keyword>
<dbReference type="Gene3D" id="2.70.98.70">
    <property type="match status" value="1"/>
</dbReference>
<evidence type="ECO:0000256" key="1">
    <source>
        <dbReference type="ARBA" id="ARBA00004418"/>
    </source>
</evidence>
<comment type="caution">
    <text evidence="8">The sequence shown here is derived from an EMBL/GenBank/DDBJ whole genome shotgun (WGS) entry which is preliminary data.</text>
</comment>
<dbReference type="Pfam" id="PF16889">
    <property type="entry name" value="Hepar_II_III_N"/>
    <property type="match status" value="1"/>
</dbReference>
<dbReference type="SUPFAM" id="SSF48230">
    <property type="entry name" value="Chondroitin AC/alginate lyase"/>
    <property type="match status" value="1"/>
</dbReference>
<proteinExistence type="predicted"/>
<dbReference type="RefSeq" id="WP_231003394.1">
    <property type="nucleotide sequence ID" value="NZ_JAJNEC010000004.1"/>
</dbReference>
<evidence type="ECO:0000259" key="6">
    <source>
        <dbReference type="Pfam" id="PF07940"/>
    </source>
</evidence>
<dbReference type="InterPro" id="IPR008929">
    <property type="entry name" value="Chondroitin_lyas"/>
</dbReference>
<name>A0ABS8PMT4_9BACT</name>
<dbReference type="PANTHER" id="PTHR39210:SF1">
    <property type="entry name" value="HEPARIN-SULFATE LYASE"/>
    <property type="match status" value="1"/>
</dbReference>
<evidence type="ECO:0000313" key="9">
    <source>
        <dbReference type="Proteomes" id="UP001199816"/>
    </source>
</evidence>
<feature type="domain" description="Heparin-sulfate lyase N-terminal" evidence="7">
    <location>
        <begin position="33"/>
        <end position="375"/>
    </location>
</feature>
<evidence type="ECO:0000256" key="2">
    <source>
        <dbReference type="ARBA" id="ARBA00022729"/>
    </source>
</evidence>
<feature type="domain" description="Heparinase II/III-like C-terminal" evidence="6">
    <location>
        <begin position="390"/>
        <end position="594"/>
    </location>
</feature>
<organism evidence="8 9">
    <name type="scientific">Niabella pedocola</name>
    <dbReference type="NCBI Taxonomy" id="1752077"/>
    <lineage>
        <taxon>Bacteria</taxon>
        <taxon>Pseudomonadati</taxon>
        <taxon>Bacteroidota</taxon>
        <taxon>Chitinophagia</taxon>
        <taxon>Chitinophagales</taxon>
        <taxon>Chitinophagaceae</taxon>
        <taxon>Niabella</taxon>
    </lineage>
</organism>
<evidence type="ECO:0000256" key="3">
    <source>
        <dbReference type="ARBA" id="ARBA00022764"/>
    </source>
</evidence>
<evidence type="ECO:0000313" key="8">
    <source>
        <dbReference type="EMBL" id="MCD2422418.1"/>
    </source>
</evidence>
<dbReference type="InterPro" id="IPR012480">
    <property type="entry name" value="Hepar_II_III_C"/>
</dbReference>
<dbReference type="NCBIfam" id="NF045573">
    <property type="entry name" value="Hepsulflyase_CFB"/>
    <property type="match status" value="1"/>
</dbReference>
<keyword evidence="9" id="KW-1185">Reference proteome</keyword>
<dbReference type="Proteomes" id="UP001199816">
    <property type="component" value="Unassembled WGS sequence"/>
</dbReference>
<reference evidence="8 9" key="1">
    <citation type="submission" date="2021-11" db="EMBL/GenBank/DDBJ databases">
        <title>Genomic of Niabella pedocola.</title>
        <authorList>
            <person name="Wu T."/>
        </authorList>
    </citation>
    <scope>NUCLEOTIDE SEQUENCE [LARGE SCALE GENOMIC DNA]</scope>
    <source>
        <strain evidence="8 9">JCM 31011</strain>
    </source>
</reference>
<dbReference type="EMBL" id="JAJNEC010000004">
    <property type="protein sequence ID" value="MCD2422418.1"/>
    <property type="molecule type" value="Genomic_DNA"/>
</dbReference>
<sequence length="661" mass="74792">MILLKKAAIGTAMALASFTTVLAQEPPVTKESFRYINLDFPGLEKVTAAVNSGQYEMAAAGLLEYYRHRTGVRHLDFNAGDAPQFAGKKVSEATLELANNILLHKFKPHKGYPAYDYGSDINWQYRPVQDQLLTTFLHRTAFWEPLGLVYRSTGDEKYAKEWVFEVRDWIKKNKQGAYPDDKDFAWKAFVVSFRLNHWSGFFNLFLHSSNFTPAFLMEFLNSYNEQANYVMGNYTDKGNHRLYEALHLMYAGSTFPELAAAPAWRKSGIGVLNTEILKQVLPDGLQFELSPGYHIGTIQIFLDALQIAQLGGVGQEFPQAYRDRVEKMVLAVGKYSFPDYTYPLYGNSFLTSKAVMLQNYKSWSAVFPRNQVIEYYATDGASGKRPGYFSSALPDAGFYAFRNGWDQKATVMQIKAGPPAEFHSHPDNGNFVLWVKGRDFTPDAGSFVYANVGKQENAKRDWYRSTKAHQTLTLDDKTIVNNARLIKWETGDDLDILSYDNPSYEKLHHQRTFLFVDKTYFIIIDKATGEAAGKLGIHFNLKEDSKPVLDKAYNTVYTTYADGNNLLVQNLNKDKVSMHTEESFVSYEYQKETPRPAFVFEKQKAAVAPQSFVTVLYPYSGHKAPVITVKENAGNDFIKGTIDLTVTVNGVSRRVRALAGE</sequence>
<evidence type="ECO:0000256" key="5">
    <source>
        <dbReference type="SAM" id="SignalP"/>
    </source>
</evidence>